<accession>D2QWZ0</accession>
<keyword evidence="3" id="KW-1185">Reference proteome</keyword>
<dbReference type="AlphaFoldDB" id="D2QWZ0"/>
<dbReference type="GO" id="GO:0045820">
    <property type="term" value="P:negative regulation of glycolytic process"/>
    <property type="evidence" value="ECO:0007669"/>
    <property type="project" value="TreeGrafter"/>
</dbReference>
<dbReference type="GO" id="GO:0043456">
    <property type="term" value="P:regulation of pentose-phosphate shunt"/>
    <property type="evidence" value="ECO:0007669"/>
    <property type="project" value="TreeGrafter"/>
</dbReference>
<dbReference type="eggNOG" id="COG0406">
    <property type="taxonomic scope" value="Bacteria"/>
</dbReference>
<dbReference type="InterPro" id="IPR029033">
    <property type="entry name" value="His_PPase_superfam"/>
</dbReference>
<name>D2QWZ0_PIRSD</name>
<dbReference type="STRING" id="530564.Psta_1419"/>
<dbReference type="OrthoDB" id="9781415at2"/>
<dbReference type="Pfam" id="PF00300">
    <property type="entry name" value="His_Phos_1"/>
    <property type="match status" value="1"/>
</dbReference>
<evidence type="ECO:0000313" key="2">
    <source>
        <dbReference type="EMBL" id="ADB16094.1"/>
    </source>
</evidence>
<evidence type="ECO:0000313" key="3">
    <source>
        <dbReference type="Proteomes" id="UP000001887"/>
    </source>
</evidence>
<reference evidence="2 3" key="1">
    <citation type="journal article" date="2009" name="Stand. Genomic Sci.">
        <title>Complete genome sequence of Pirellula staleyi type strain (ATCC 27377).</title>
        <authorList>
            <person name="Clum A."/>
            <person name="Tindall B.J."/>
            <person name="Sikorski J."/>
            <person name="Ivanova N."/>
            <person name="Mavrommatis K."/>
            <person name="Lucas S."/>
            <person name="Glavina del Rio T."/>
            <person name="Nolan M."/>
            <person name="Chen F."/>
            <person name="Tice H."/>
            <person name="Pitluck S."/>
            <person name="Cheng J.F."/>
            <person name="Chertkov O."/>
            <person name="Brettin T."/>
            <person name="Han C."/>
            <person name="Detter J.C."/>
            <person name="Kuske C."/>
            <person name="Bruce D."/>
            <person name="Goodwin L."/>
            <person name="Ovchinikova G."/>
            <person name="Pati A."/>
            <person name="Mikhailova N."/>
            <person name="Chen A."/>
            <person name="Palaniappan K."/>
            <person name="Land M."/>
            <person name="Hauser L."/>
            <person name="Chang Y.J."/>
            <person name="Jeffries C.D."/>
            <person name="Chain P."/>
            <person name="Rohde M."/>
            <person name="Goker M."/>
            <person name="Bristow J."/>
            <person name="Eisen J.A."/>
            <person name="Markowitz V."/>
            <person name="Hugenholtz P."/>
            <person name="Kyrpides N.C."/>
            <person name="Klenk H.P."/>
            <person name="Lapidus A."/>
        </authorList>
    </citation>
    <scope>NUCLEOTIDE SEQUENCE [LARGE SCALE GENOMIC DNA]</scope>
    <source>
        <strain evidence="3">ATCC 27377 / DSM 6068 / ICPB 4128</strain>
    </source>
</reference>
<dbReference type="InterPro" id="IPR013078">
    <property type="entry name" value="His_Pase_superF_clade-1"/>
</dbReference>
<dbReference type="PANTHER" id="PTHR46517">
    <property type="entry name" value="FRUCTOSE-2,6-BISPHOSPHATASE TIGAR"/>
    <property type="match status" value="1"/>
</dbReference>
<gene>
    <name evidence="2" type="ordered locus">Psta_1419</name>
</gene>
<dbReference type="CDD" id="cd07067">
    <property type="entry name" value="HP_PGM_like"/>
    <property type="match status" value="1"/>
</dbReference>
<evidence type="ECO:0000256" key="1">
    <source>
        <dbReference type="ARBA" id="ARBA00022801"/>
    </source>
</evidence>
<dbReference type="KEGG" id="psl:Psta_1419"/>
<dbReference type="EMBL" id="CP001848">
    <property type="protein sequence ID" value="ADB16094.1"/>
    <property type="molecule type" value="Genomic_DNA"/>
</dbReference>
<organism evidence="2 3">
    <name type="scientific">Pirellula staleyi (strain ATCC 27377 / DSM 6068 / ICPB 4128)</name>
    <name type="common">Pirella staleyi</name>
    <dbReference type="NCBI Taxonomy" id="530564"/>
    <lineage>
        <taxon>Bacteria</taxon>
        <taxon>Pseudomonadati</taxon>
        <taxon>Planctomycetota</taxon>
        <taxon>Planctomycetia</taxon>
        <taxon>Pirellulales</taxon>
        <taxon>Pirellulaceae</taxon>
        <taxon>Pirellula</taxon>
    </lineage>
</organism>
<dbReference type="Proteomes" id="UP000001887">
    <property type="component" value="Chromosome"/>
</dbReference>
<proteinExistence type="predicted"/>
<dbReference type="Gene3D" id="3.40.50.1240">
    <property type="entry name" value="Phosphoglycerate mutase-like"/>
    <property type="match status" value="1"/>
</dbReference>
<protein>
    <submittedName>
        <fullName evidence="2">Phosphoglycerate mutase</fullName>
    </submittedName>
</protein>
<keyword evidence="1" id="KW-0378">Hydrolase</keyword>
<dbReference type="HOGENOM" id="CLU_033323_8_4_0"/>
<dbReference type="InterPro" id="IPR051695">
    <property type="entry name" value="Phosphoglycerate_Mutase"/>
</dbReference>
<dbReference type="PANTHER" id="PTHR46517:SF1">
    <property type="entry name" value="FRUCTOSE-2,6-BISPHOSPHATASE TIGAR"/>
    <property type="match status" value="1"/>
</dbReference>
<dbReference type="SUPFAM" id="SSF53254">
    <property type="entry name" value="Phosphoglycerate mutase-like"/>
    <property type="match status" value="1"/>
</dbReference>
<dbReference type="GO" id="GO:0004331">
    <property type="term" value="F:fructose-2,6-bisphosphate 2-phosphatase activity"/>
    <property type="evidence" value="ECO:0007669"/>
    <property type="project" value="TreeGrafter"/>
</dbReference>
<sequence length="193" mass="21573">MLRIVLIRPGSTDFDEQGRIKGTLDIPLSENGTYQVARIVEELRETPIDYIYTSPCQAAEQTAAAVALPRRMRVRSLDELQNLDHGLWHGKLVDEVRQSQPKVYRQLQEHPETVCPPQGEAVGDALVRVRNAMTRLVRKHRRGVVGLVVPEPCASLVRSVLKHCDLGDLWKAECEAGGWQLIEVHPEGLAATT</sequence>
<dbReference type="GO" id="GO:0005829">
    <property type="term" value="C:cytosol"/>
    <property type="evidence" value="ECO:0007669"/>
    <property type="project" value="TreeGrafter"/>
</dbReference>